<name>A0A016WVY6_9BILA</name>
<protein>
    <submittedName>
        <fullName evidence="1">Uncharacterized protein</fullName>
    </submittedName>
</protein>
<dbReference type="EMBL" id="JARK01000079">
    <property type="protein sequence ID" value="EYC43835.1"/>
    <property type="molecule type" value="Genomic_DNA"/>
</dbReference>
<keyword evidence="2" id="KW-1185">Reference proteome</keyword>
<comment type="caution">
    <text evidence="1">The sequence shown here is derived from an EMBL/GenBank/DDBJ whole genome shotgun (WGS) entry which is preliminary data.</text>
</comment>
<evidence type="ECO:0000313" key="1">
    <source>
        <dbReference type="EMBL" id="EYC43835.1"/>
    </source>
</evidence>
<proteinExistence type="predicted"/>
<dbReference type="AlphaFoldDB" id="A0A016WVY6"/>
<sequence>MRNTFGRCSRKSAIQKKNSSTDMRVYSFNYKSSLYGRFLLDNDSSSIPPPVRVVSRQGTALAARNEQVDG</sequence>
<dbReference type="Proteomes" id="UP000024635">
    <property type="component" value="Unassembled WGS sequence"/>
</dbReference>
<accession>A0A016WVY6</accession>
<evidence type="ECO:0000313" key="2">
    <source>
        <dbReference type="Proteomes" id="UP000024635"/>
    </source>
</evidence>
<organism evidence="1 2">
    <name type="scientific">Ancylostoma ceylanicum</name>
    <dbReference type="NCBI Taxonomy" id="53326"/>
    <lineage>
        <taxon>Eukaryota</taxon>
        <taxon>Metazoa</taxon>
        <taxon>Ecdysozoa</taxon>
        <taxon>Nematoda</taxon>
        <taxon>Chromadorea</taxon>
        <taxon>Rhabditida</taxon>
        <taxon>Rhabditina</taxon>
        <taxon>Rhabditomorpha</taxon>
        <taxon>Strongyloidea</taxon>
        <taxon>Ancylostomatidae</taxon>
        <taxon>Ancylostomatinae</taxon>
        <taxon>Ancylostoma</taxon>
    </lineage>
</organism>
<reference evidence="2" key="1">
    <citation type="journal article" date="2015" name="Nat. Genet.">
        <title>The genome and transcriptome of the zoonotic hookworm Ancylostoma ceylanicum identify infection-specific gene families.</title>
        <authorList>
            <person name="Schwarz E.M."/>
            <person name="Hu Y."/>
            <person name="Antoshechkin I."/>
            <person name="Miller M.M."/>
            <person name="Sternberg P.W."/>
            <person name="Aroian R.V."/>
        </authorList>
    </citation>
    <scope>NUCLEOTIDE SEQUENCE</scope>
    <source>
        <strain evidence="2">HY135</strain>
    </source>
</reference>
<gene>
    <name evidence="1" type="primary">Acey_s0479.g2213</name>
    <name evidence="1" type="ORF">Y032_0479g2213</name>
</gene>